<evidence type="ECO:0000256" key="1">
    <source>
        <dbReference type="SAM" id="Phobius"/>
    </source>
</evidence>
<evidence type="ECO:0000313" key="3">
    <source>
        <dbReference type="Proteomes" id="UP000317122"/>
    </source>
</evidence>
<evidence type="ECO:0000313" key="2">
    <source>
        <dbReference type="EMBL" id="TWI41129.1"/>
    </source>
</evidence>
<reference evidence="2 3" key="1">
    <citation type="journal article" date="2015" name="Stand. Genomic Sci.">
        <title>Genomic Encyclopedia of Bacterial and Archaeal Type Strains, Phase III: the genomes of soil and plant-associated and newly described type strains.</title>
        <authorList>
            <person name="Whitman W.B."/>
            <person name="Woyke T."/>
            <person name="Klenk H.P."/>
            <person name="Zhou Y."/>
            <person name="Lilburn T.G."/>
            <person name="Beck B.J."/>
            <person name="De Vos P."/>
            <person name="Vandamme P."/>
            <person name="Eisen J.A."/>
            <person name="Garrity G."/>
            <person name="Hugenholtz P."/>
            <person name="Kyrpides N.C."/>
        </authorList>
    </citation>
    <scope>NUCLEOTIDE SEQUENCE [LARGE SCALE GENOMIC DNA]</scope>
    <source>
        <strain evidence="2 3">CGMCC 1.2546</strain>
    </source>
</reference>
<keyword evidence="1" id="KW-0472">Membrane</keyword>
<sequence length="254" mass="27953">MHKNKDLKRIASTLSGAARFKGLSISQVHFADGYVNSLLTKPARQTPMKDAGENITQIDQSRKLSDAIRDVKNAFADRDDVVVDMREAHRMRLELLAAELAPIFADVPADMDNFDFAVSSGLQPRLWIDAVSHVAMARDRRTYRFLKDTRIGRVVLAESTEMKAVADQVTRYVAERVVERQRIMEGGVEHAVAGLNPALVLEAEPPLRSVSRGKGWSAFLSGLGLVAAGALVGLAVSIVLFWDRLVAMGLSFRP</sequence>
<proteinExistence type="predicted"/>
<protein>
    <submittedName>
        <fullName evidence="2">Uncharacterized protein</fullName>
    </submittedName>
</protein>
<comment type="caution">
    <text evidence="2">The sequence shown here is derived from an EMBL/GenBank/DDBJ whole genome shotgun (WGS) entry which is preliminary data.</text>
</comment>
<feature type="transmembrane region" description="Helical" evidence="1">
    <location>
        <begin position="218"/>
        <end position="242"/>
    </location>
</feature>
<dbReference type="AlphaFoldDB" id="A0A562P9Q6"/>
<organism evidence="2 3">
    <name type="scientific">Mesorhizobium tianshanense</name>
    <dbReference type="NCBI Taxonomy" id="39844"/>
    <lineage>
        <taxon>Bacteria</taxon>
        <taxon>Pseudomonadati</taxon>
        <taxon>Pseudomonadota</taxon>
        <taxon>Alphaproteobacteria</taxon>
        <taxon>Hyphomicrobiales</taxon>
        <taxon>Phyllobacteriaceae</taxon>
        <taxon>Mesorhizobium</taxon>
    </lineage>
</organism>
<accession>A0A562P9Q6</accession>
<dbReference type="Proteomes" id="UP000317122">
    <property type="component" value="Unassembled WGS sequence"/>
</dbReference>
<keyword evidence="1" id="KW-1133">Transmembrane helix</keyword>
<name>A0A562P9Q6_9HYPH</name>
<keyword evidence="3" id="KW-1185">Reference proteome</keyword>
<dbReference type="EMBL" id="VLKT01000005">
    <property type="protein sequence ID" value="TWI41129.1"/>
    <property type="molecule type" value="Genomic_DNA"/>
</dbReference>
<keyword evidence="1" id="KW-0812">Transmembrane</keyword>
<gene>
    <name evidence="2" type="ORF">IQ26_01066</name>
</gene>